<proteinExistence type="predicted"/>
<accession>A0ABM1ENQ1</accession>
<organism evidence="2 3">
    <name type="scientific">Priapulus caudatus</name>
    <name type="common">Priapulid worm</name>
    <dbReference type="NCBI Taxonomy" id="37621"/>
    <lineage>
        <taxon>Eukaryota</taxon>
        <taxon>Metazoa</taxon>
        <taxon>Ecdysozoa</taxon>
        <taxon>Scalidophora</taxon>
        <taxon>Priapulida</taxon>
        <taxon>Priapulimorpha</taxon>
        <taxon>Priapulimorphida</taxon>
        <taxon>Priapulidae</taxon>
        <taxon>Priapulus</taxon>
    </lineage>
</organism>
<dbReference type="RefSeq" id="XP_014673822.1">
    <property type="nucleotide sequence ID" value="XM_014818336.1"/>
</dbReference>
<evidence type="ECO:0000313" key="3">
    <source>
        <dbReference type="RefSeq" id="XP_014673822.1"/>
    </source>
</evidence>
<dbReference type="PANTHER" id="PTHR47331">
    <property type="entry name" value="PHD-TYPE DOMAIN-CONTAINING PROTEIN"/>
    <property type="match status" value="1"/>
</dbReference>
<protein>
    <submittedName>
        <fullName evidence="3">Uncharacterized protein LOC106814066</fullName>
    </submittedName>
</protein>
<reference evidence="3" key="1">
    <citation type="submission" date="2025-08" db="UniProtKB">
        <authorList>
            <consortium name="RefSeq"/>
        </authorList>
    </citation>
    <scope>IDENTIFICATION</scope>
</reference>
<dbReference type="InterPro" id="IPR043502">
    <property type="entry name" value="DNA/RNA_pol_sf"/>
</dbReference>
<dbReference type="Proteomes" id="UP000695022">
    <property type="component" value="Unplaced"/>
</dbReference>
<sequence>MKRYQTGAKADAARAKADYAHKEAEIRRRQLKIKEETDLLQVDLDVLRSEKEAAIAEAEAKAHETFTGSQDNLSETSRPRMGINVEFQSSAERTMRYAAEHDASAIQKERDTLDKIPMLQAQSKPENYNVVTSDIFRPEEHRTRLSSRATEFHPRGIQPDISANVTESPNAVHTATDLTRLLLKKELLGSRLINYNDRPESYASWKMTFRNVTQELQVTAIEELDLLVRWLGPESSGQAQSLRAASPLNPGRGLQRVWERLDDRYGAPEKVEAALKWRLESFSRITGRDNKKLYELSDILAEIEAVKEDPQYQAVMAYFDSSSGINPIVNRLPYGMQEKWTTSAQNYKRKYGVTFPPFSHFVEFIREIARVKNDPSFLFESSDATTGRKDKNAMRIFQSDMRPLTTRKVEISDDKVEVDPERLCPIHKLRHTLNQCRSFKRKPIHERRKLLREFGICFKCCASSKHAFRNCKEAVECEDCGSKEHATALHVWSNMSTCLHTSGSHGRQPTHGGEYGGQIRTKCTQICGPGFVGKSCAKTLLVSVHPQGHPEMAVRTYAVIDDQSNRSLGKSELFDRLHIDCGKTAYTLSTCAGQVEVSGRRANNIIIKSLDGTSQLTLHTMIECDEIPDAREEIATPEVAMHHAHLCDIAKHLPPIDGNASILLLIGRDLIEAHHILEQRTGPPSSPYAHRLRLGWVIVGEACLGKVHRSEFISVRKTYLLPNGRTTILAPCTSTLKVKETFKDRELGVDMSFEQVYSCFALNVLRTEDDDKPGLSVEDREFLHIMEKSMFREEHGNLVAPLPFRNPKPRLPNNRPQAMKPLDTNASLRKDRCEATTLCGVHGLLGILLRFRQHSVAVSSDNEQMFYCFKVTEDHRNYLRFLWYKDNNPEKELIEYRMGVHVFGNSPSPAVATYGLRKVAQAGEEVFGADVKEFVTKNFYIDDGLVSLASSKEAVDLIKRTQGSGGNIRLHKISSNNKEVMKAFLPQDLAKDLKDLDLGNDLLPLQRSLGLVWDLETDSFTFRVSEEEKPYTRRGVLSTVNSLYDPLGFVAPVVIQGKLLLRALCAETQDWDDPLPVQYRGDWERWRDSLKSLEDLHIRRTYVDLPFKGGTRKEIHIFSDASESAIAAVVYLKCSDSSGKEQIGFIIGKSKVAPKSGHTIPRLELCAAVLATELSRLTLDELEFTPDAVRFYTDSKVVLGYINNRSRRFYMYVANRVAQIRRWSNPEQWSYVRTEMNPADCATRCLSPEKLNESLWLSGPTFVGNSDSNDEVMEHELVDPEDKEVRPEIVAMATKVGDPFWLQKARKFSSWKRFVKAIALLRCVVRNRRGDGVCGSDDVRSESKTVKSYRDTEQFILREVQKEAYSKELQCIRERKPLPNDSSILKLNPFDVWQ</sequence>
<gene>
    <name evidence="3" type="primary">LOC106814066</name>
</gene>
<dbReference type="Pfam" id="PF05380">
    <property type="entry name" value="Peptidase_A17"/>
    <property type="match status" value="1"/>
</dbReference>
<dbReference type="InterPro" id="IPR008042">
    <property type="entry name" value="Retrotrans_Pao"/>
</dbReference>
<dbReference type="GeneID" id="106814066"/>
<dbReference type="PANTHER" id="PTHR47331:SF6">
    <property type="entry name" value="DOUBLECORTIN DOMAIN-CONTAINING PROTEIN"/>
    <property type="match status" value="1"/>
</dbReference>
<dbReference type="SUPFAM" id="SSF56672">
    <property type="entry name" value="DNA/RNA polymerases"/>
    <property type="match status" value="1"/>
</dbReference>
<evidence type="ECO:0000313" key="2">
    <source>
        <dbReference type="Proteomes" id="UP000695022"/>
    </source>
</evidence>
<name>A0ABM1ENQ1_PRICU</name>
<keyword evidence="2" id="KW-1185">Reference proteome</keyword>
<feature type="region of interest" description="Disordered" evidence="1">
    <location>
        <begin position="802"/>
        <end position="821"/>
    </location>
</feature>
<evidence type="ECO:0000256" key="1">
    <source>
        <dbReference type="SAM" id="MobiDB-lite"/>
    </source>
</evidence>